<proteinExistence type="predicted"/>
<protein>
    <submittedName>
        <fullName evidence="3">Uncharacterized protein</fullName>
    </submittedName>
</protein>
<dbReference type="Proteomes" id="UP000030764">
    <property type="component" value="Unassembled WGS sequence"/>
</dbReference>
<organism evidence="3">
    <name type="scientific">Trichuris suis</name>
    <name type="common">pig whipworm</name>
    <dbReference type="NCBI Taxonomy" id="68888"/>
    <lineage>
        <taxon>Eukaryota</taxon>
        <taxon>Metazoa</taxon>
        <taxon>Ecdysozoa</taxon>
        <taxon>Nematoda</taxon>
        <taxon>Enoplea</taxon>
        <taxon>Dorylaimia</taxon>
        <taxon>Trichinellida</taxon>
        <taxon>Trichuridae</taxon>
        <taxon>Trichuris</taxon>
    </lineage>
</organism>
<name>A0A085MYG3_9BILA</name>
<dbReference type="AlphaFoldDB" id="A0A085MYG3"/>
<accession>A0A085MYG3</accession>
<evidence type="ECO:0000256" key="1">
    <source>
        <dbReference type="SAM" id="SignalP"/>
    </source>
</evidence>
<evidence type="ECO:0000313" key="4">
    <source>
        <dbReference type="Proteomes" id="UP000030764"/>
    </source>
</evidence>
<dbReference type="EMBL" id="KL363288">
    <property type="protein sequence ID" value="KFD48628.1"/>
    <property type="molecule type" value="Genomic_DNA"/>
</dbReference>
<evidence type="ECO:0000313" key="3">
    <source>
        <dbReference type="EMBL" id="KFD62259.1"/>
    </source>
</evidence>
<sequence>MLVRNSCAIFLLLLLNFPYTYQWSDSEEYCRSYGARGDDFLKSRGRITFPDGARLEQVIEGPLRLLRLRFNHTVDLRRVTLQLRVNPTVRVFTRAFQNRSLFRNSTEFFHLQADKSVPLQTDLPEEIPIETILLQGFDAQLTHDEVLLINFTVCAHDCQGVPGCYGDCKPLMKDFGCMECICPKDSLSSGCSGIPPKDLEKLFDKTKNQLQFGCKFKVGYRRQIHKLLGIDDCVPFTYPRCTFYSKVVIPTTASHRCACGPKAK</sequence>
<dbReference type="Proteomes" id="UP000030758">
    <property type="component" value="Unassembled WGS sequence"/>
</dbReference>
<feature type="signal peptide" evidence="1">
    <location>
        <begin position="1"/>
        <end position="22"/>
    </location>
</feature>
<keyword evidence="1" id="KW-0732">Signal</keyword>
<reference evidence="3 4" key="1">
    <citation type="journal article" date="2014" name="Nat. Genet.">
        <title>Genome and transcriptome of the porcine whipworm Trichuris suis.</title>
        <authorList>
            <person name="Jex A.R."/>
            <person name="Nejsum P."/>
            <person name="Schwarz E.M."/>
            <person name="Hu L."/>
            <person name="Young N.D."/>
            <person name="Hall R.S."/>
            <person name="Korhonen P.K."/>
            <person name="Liao S."/>
            <person name="Thamsborg S."/>
            <person name="Xia J."/>
            <person name="Xu P."/>
            <person name="Wang S."/>
            <person name="Scheerlinck J.P."/>
            <person name="Hofmann A."/>
            <person name="Sternberg P.W."/>
            <person name="Wang J."/>
            <person name="Gasser R.B."/>
        </authorList>
    </citation>
    <scope>NUCLEOTIDE SEQUENCE [LARGE SCALE GENOMIC DNA]</scope>
    <source>
        <strain evidence="3">DCEP-RM93F</strain>
        <strain evidence="2">DCEP-RM93M</strain>
    </source>
</reference>
<evidence type="ECO:0000313" key="2">
    <source>
        <dbReference type="EMBL" id="KFD48628.1"/>
    </source>
</evidence>
<feature type="chain" id="PRO_5007379503" evidence="1">
    <location>
        <begin position="23"/>
        <end position="264"/>
    </location>
</feature>
<dbReference type="EMBL" id="KL367599">
    <property type="protein sequence ID" value="KFD62259.1"/>
    <property type="molecule type" value="Genomic_DNA"/>
</dbReference>
<keyword evidence="4" id="KW-1185">Reference proteome</keyword>
<gene>
    <name evidence="2" type="ORF">M513_10483</name>
    <name evidence="3" type="ORF">M514_10483</name>
</gene>